<dbReference type="EMBL" id="CP029600">
    <property type="protein sequence ID" value="AWO00327.1"/>
    <property type="molecule type" value="Genomic_DNA"/>
</dbReference>
<gene>
    <name evidence="1" type="ORF">DLD77_00690</name>
</gene>
<dbReference type="Gene3D" id="3.80.10.10">
    <property type="entry name" value="Ribonuclease Inhibitor"/>
    <property type="match status" value="1"/>
</dbReference>
<dbReference type="InterPro" id="IPR032675">
    <property type="entry name" value="LRR_dom_sf"/>
</dbReference>
<dbReference type="SUPFAM" id="SSF52047">
    <property type="entry name" value="RNI-like"/>
    <property type="match status" value="1"/>
</dbReference>
<keyword evidence="2" id="KW-1185">Reference proteome</keyword>
<evidence type="ECO:0008006" key="3">
    <source>
        <dbReference type="Google" id="ProtNLM"/>
    </source>
</evidence>
<accession>A0ABN5LW04</accession>
<dbReference type="RefSeq" id="WP_119075632.1">
    <property type="nucleotide sequence ID" value="NZ_CP029600.1"/>
</dbReference>
<organism evidence="1 2">
    <name type="scientific">Chitinophaga alhagiae</name>
    <dbReference type="NCBI Taxonomy" id="2203219"/>
    <lineage>
        <taxon>Bacteria</taxon>
        <taxon>Pseudomonadati</taxon>
        <taxon>Bacteroidota</taxon>
        <taxon>Chitinophagia</taxon>
        <taxon>Chitinophagales</taxon>
        <taxon>Chitinophagaceae</taxon>
        <taxon>Chitinophaga</taxon>
    </lineage>
</organism>
<name>A0ABN5LW04_9BACT</name>
<reference evidence="1 2" key="1">
    <citation type="submission" date="2018-05" db="EMBL/GenBank/DDBJ databases">
        <title>Chitinophaga sp. nov., isolated from rhizosphere soil of Alhagi.</title>
        <authorList>
            <person name="Liu Y."/>
        </authorList>
    </citation>
    <scope>NUCLEOTIDE SEQUENCE [LARGE SCALE GENOMIC DNA]</scope>
    <source>
        <strain evidence="1 2">T22</strain>
    </source>
</reference>
<dbReference type="Proteomes" id="UP000246099">
    <property type="component" value="Chromosome"/>
</dbReference>
<proteinExistence type="predicted"/>
<evidence type="ECO:0000313" key="1">
    <source>
        <dbReference type="EMBL" id="AWO00327.1"/>
    </source>
</evidence>
<evidence type="ECO:0000313" key="2">
    <source>
        <dbReference type="Proteomes" id="UP000246099"/>
    </source>
</evidence>
<protein>
    <recommendedName>
        <fullName evidence="3">Leucine-rich repeat domain-containing protein</fullName>
    </recommendedName>
</protein>
<sequence>MKLKGREKYFWERNFNIKSAAAIPAELKGITGIDSSHDDEFFFFLTARVTTIPEIYLRCTNITDLGVQYICRLQGLRQLTIKDHRHVTKHCLPDINKLGGLEYLDISKNNIAPEDLLTLTGLNNLKELLISSDLPEGELAPLLEKLQAHFPGCEITVY</sequence>